<dbReference type="AlphaFoldDB" id="A0A2S6HQF3"/>
<proteinExistence type="predicted"/>
<gene>
    <name evidence="1" type="ORF">BXY41_10865</name>
</gene>
<reference evidence="1 2" key="1">
    <citation type="submission" date="2018-02" db="EMBL/GenBank/DDBJ databases">
        <title>Genomic Encyclopedia of Archaeal and Bacterial Type Strains, Phase II (KMG-II): from individual species to whole genera.</title>
        <authorList>
            <person name="Goeker M."/>
        </authorList>
    </citation>
    <scope>NUCLEOTIDE SEQUENCE [LARGE SCALE GENOMIC DNA]</scope>
    <source>
        <strain evidence="1 2">DSM 3808</strain>
    </source>
</reference>
<accession>A0A2S6HQF3</accession>
<evidence type="ECO:0000313" key="2">
    <source>
        <dbReference type="Proteomes" id="UP000237749"/>
    </source>
</evidence>
<comment type="caution">
    <text evidence="1">The sequence shown here is derived from an EMBL/GenBank/DDBJ whole genome shotgun (WGS) entry which is preliminary data.</text>
</comment>
<dbReference type="RefSeq" id="WP_104437744.1">
    <property type="nucleotide sequence ID" value="NZ_PTJA01000008.1"/>
</dbReference>
<keyword evidence="2" id="KW-1185">Reference proteome</keyword>
<dbReference type="Proteomes" id="UP000237749">
    <property type="component" value="Unassembled WGS sequence"/>
</dbReference>
<evidence type="ECO:0000313" key="1">
    <source>
        <dbReference type="EMBL" id="PPK79840.1"/>
    </source>
</evidence>
<dbReference type="EMBL" id="PTJA01000008">
    <property type="protein sequence ID" value="PPK79840.1"/>
    <property type="molecule type" value="Genomic_DNA"/>
</dbReference>
<organism evidence="1 2">
    <name type="scientific">Lacrimispora xylanisolvens</name>
    <dbReference type="NCBI Taxonomy" id="384636"/>
    <lineage>
        <taxon>Bacteria</taxon>
        <taxon>Bacillati</taxon>
        <taxon>Bacillota</taxon>
        <taxon>Clostridia</taxon>
        <taxon>Lachnospirales</taxon>
        <taxon>Lachnospiraceae</taxon>
        <taxon>Lacrimispora</taxon>
    </lineage>
</organism>
<protein>
    <submittedName>
        <fullName evidence="1">Uncharacterized protein</fullName>
    </submittedName>
</protein>
<sequence length="130" mass="14171">MDKIILKNENIIEIEESSNGESFRKIFSDPQEYLTTLAMLTPENLSAYQVQNSEGLTCANPVNKECLTQNVTALWSTDGILAGLDVTFNITDVDMLAKAVKELQAGQQTQDFAITDLGETVAKLAEGGVQ</sequence>
<name>A0A2S6HQF3_9FIRM</name>